<dbReference type="PANTHER" id="PTHR40045:SF1">
    <property type="entry name" value="YQCI_YCGG FAMILY PROTEIN"/>
    <property type="match status" value="1"/>
</dbReference>
<comment type="caution">
    <text evidence="1">The sequence shown here is derived from an EMBL/GenBank/DDBJ whole genome shotgun (WGS) entry which is preliminary data.</text>
</comment>
<protein>
    <submittedName>
        <fullName evidence="1">YqcI/YcgG family protein</fullName>
    </submittedName>
</protein>
<dbReference type="PANTHER" id="PTHR40045">
    <property type="entry name" value="YCGG FAMILY PROTEIN"/>
    <property type="match status" value="1"/>
</dbReference>
<dbReference type="Proteomes" id="UP000319486">
    <property type="component" value="Unassembled WGS sequence"/>
</dbReference>
<sequence length="221" mass="24579">MAAATERAFEAFVGAQDFPCLGAKASQAQRTLQYLCVHDIASARDDRRITMCLQDFATQQGEHSLFVSLAVLFPCSARLSECDFEAALWQRLRSIHAIDRTCHGWDDSVSDDPASANFSMSVGGKAFYVVGLHPAASRRARRFRCPVLVFNLHSQFERLRADGRYEKLRQAIVQRDIAYAGSANPMLAVHGKAPEARQYSGRQVGADWVCPFRAMDGSECR</sequence>
<evidence type="ECO:0000313" key="2">
    <source>
        <dbReference type="Proteomes" id="UP000319486"/>
    </source>
</evidence>
<gene>
    <name evidence="1" type="ORF">EAH88_03850</name>
</gene>
<reference evidence="1 2" key="1">
    <citation type="journal article" date="2019" name="Environ. Microbiol.">
        <title>Species interactions and distinct microbial communities in high Arctic permafrost affected cryosols are associated with the CH4 and CO2 gas fluxes.</title>
        <authorList>
            <person name="Altshuler I."/>
            <person name="Hamel J."/>
            <person name="Turney S."/>
            <person name="Magnuson E."/>
            <person name="Levesque R."/>
            <person name="Greer C."/>
            <person name="Whyte L.G."/>
        </authorList>
    </citation>
    <scope>NUCLEOTIDE SEQUENCE [LARGE SCALE GENOMIC DNA]</scope>
    <source>
        <strain evidence="1 2">S13Y</strain>
    </source>
</reference>
<dbReference type="OrthoDB" id="283514at2"/>
<organism evidence="1 2">
    <name type="scientific">Rhodanobacter glycinis</name>
    <dbReference type="NCBI Taxonomy" id="582702"/>
    <lineage>
        <taxon>Bacteria</taxon>
        <taxon>Pseudomonadati</taxon>
        <taxon>Pseudomonadota</taxon>
        <taxon>Gammaproteobacteria</taxon>
        <taxon>Lysobacterales</taxon>
        <taxon>Rhodanobacteraceae</taxon>
        <taxon>Rhodanobacter</taxon>
    </lineage>
</organism>
<dbReference type="Pfam" id="PF08892">
    <property type="entry name" value="YqcI_YcgG"/>
    <property type="match status" value="1"/>
</dbReference>
<proteinExistence type="predicted"/>
<name>A0A502CEP7_9GAMM</name>
<dbReference type="EMBL" id="RCZO01000001">
    <property type="protein sequence ID" value="TPG11647.1"/>
    <property type="molecule type" value="Genomic_DNA"/>
</dbReference>
<dbReference type="AlphaFoldDB" id="A0A502CEP7"/>
<keyword evidence="2" id="KW-1185">Reference proteome</keyword>
<evidence type="ECO:0000313" key="1">
    <source>
        <dbReference type="EMBL" id="TPG11647.1"/>
    </source>
</evidence>
<dbReference type="InterPro" id="IPR014988">
    <property type="entry name" value="Uncharacterised_YqcI/YcgG"/>
</dbReference>
<dbReference type="NCBIfam" id="NF041366">
    <property type="entry name" value="GntA_guanitoxin"/>
    <property type="match status" value="1"/>
</dbReference>
<accession>A0A502CEP7</accession>